<evidence type="ECO:0000256" key="1">
    <source>
        <dbReference type="ARBA" id="ARBA00001964"/>
    </source>
</evidence>
<dbReference type="RefSeq" id="XP_018330050.1">
    <property type="nucleotide sequence ID" value="XM_018474548.2"/>
</dbReference>
<evidence type="ECO:0000313" key="8">
    <source>
        <dbReference type="RefSeq" id="XP_018330050.1"/>
    </source>
</evidence>
<evidence type="ECO:0000259" key="6">
    <source>
        <dbReference type="Pfam" id="PF00676"/>
    </source>
</evidence>
<dbReference type="OrthoDB" id="10256198at2759"/>
<evidence type="ECO:0000256" key="2">
    <source>
        <dbReference type="ARBA" id="ARBA00012281"/>
    </source>
</evidence>
<keyword evidence="4" id="KW-0560">Oxidoreductase</keyword>
<sequence>MTAFLKRLVSQALSNLRKEVRPTNNIKKFATEATIKTKPYKLHRLDTSPLTEVKVTKEEAKDYYKKMFILRSLENATFTLAKANLIRGFCHIYSGEEAAAVGAYVVMTPEDLVASPYRIHGWAYLMGNSVLGVLAEMTARTSACQRGKGGSMHMYHDRFFGGFGIVGSSVPVGTGLAFALKYKGVKGVGWAIYGDGAANQGQVFEAFNLAKLWNLPCLFYLENNGYGYSTSIERAAANIDFYTRGDLIPGIWVDGMDVISVREAIKFAREFCLEGNGPIVVEAATYRYHGHSISDPGTTYRTREEIQAVRQQRDPITTFKALILEKGLLIEEEIKSIETEVKTDVNEASERAVKDPIINASELTTDIYSECLEPHIRNITPFNPLQHKRLGRAINLK</sequence>
<dbReference type="FunFam" id="3.40.50.970:FF:000013">
    <property type="entry name" value="Pyruvate dehydrogenase E1 component subunit alpha"/>
    <property type="match status" value="1"/>
</dbReference>
<dbReference type="Gene3D" id="3.40.50.970">
    <property type="match status" value="1"/>
</dbReference>
<dbReference type="STRING" id="224129.A0A1W4XCH9"/>
<keyword evidence="5" id="KW-0786">Thiamine pyrophosphate</keyword>
<feature type="domain" description="Dehydrogenase E1 component" evidence="6">
    <location>
        <begin position="66"/>
        <end position="359"/>
    </location>
</feature>
<proteinExistence type="predicted"/>
<reference evidence="8" key="1">
    <citation type="submission" date="2025-08" db="UniProtKB">
        <authorList>
            <consortium name="RefSeq"/>
        </authorList>
    </citation>
    <scope>IDENTIFICATION</scope>
    <source>
        <tissue evidence="8">Entire body</tissue>
    </source>
</reference>
<gene>
    <name evidence="8" type="primary">LOC108740283</name>
</gene>
<keyword evidence="7" id="KW-1185">Reference proteome</keyword>
<dbReference type="InParanoid" id="A0A1W4XCH9"/>
<dbReference type="PANTHER" id="PTHR11516">
    <property type="entry name" value="PYRUVATE DEHYDROGENASE E1 COMPONENT, ALPHA SUBUNIT BACTERIAL AND ORGANELLAR"/>
    <property type="match status" value="1"/>
</dbReference>
<dbReference type="InterPro" id="IPR029061">
    <property type="entry name" value="THDP-binding"/>
</dbReference>
<comment type="cofactor">
    <cofactor evidence="1">
        <name>thiamine diphosphate</name>
        <dbReference type="ChEBI" id="CHEBI:58937"/>
    </cofactor>
</comment>
<dbReference type="CDD" id="cd02000">
    <property type="entry name" value="TPP_E1_PDC_ADC_BCADC"/>
    <property type="match status" value="1"/>
</dbReference>
<dbReference type="InterPro" id="IPR050642">
    <property type="entry name" value="PDH_E1_Alpha_Subunit"/>
</dbReference>
<evidence type="ECO:0000256" key="3">
    <source>
        <dbReference type="ARBA" id="ARBA00022946"/>
    </source>
</evidence>
<dbReference type="EC" id="1.2.4.1" evidence="2"/>
<dbReference type="GO" id="GO:0004739">
    <property type="term" value="F:pyruvate dehydrogenase (acetyl-transferring) activity"/>
    <property type="evidence" value="ECO:0007669"/>
    <property type="project" value="UniProtKB-EC"/>
</dbReference>
<dbReference type="Proteomes" id="UP000192223">
    <property type="component" value="Unplaced"/>
</dbReference>
<evidence type="ECO:0000256" key="5">
    <source>
        <dbReference type="ARBA" id="ARBA00023052"/>
    </source>
</evidence>
<evidence type="ECO:0000256" key="4">
    <source>
        <dbReference type="ARBA" id="ARBA00023002"/>
    </source>
</evidence>
<dbReference type="PANTHER" id="PTHR11516:SF60">
    <property type="entry name" value="PYRUVATE DEHYDROGENASE E1 COMPONENT SUBUNIT ALPHA"/>
    <property type="match status" value="1"/>
</dbReference>
<evidence type="ECO:0000313" key="7">
    <source>
        <dbReference type="Proteomes" id="UP000192223"/>
    </source>
</evidence>
<dbReference type="AlphaFoldDB" id="A0A1W4XCH9"/>
<dbReference type="Pfam" id="PF00676">
    <property type="entry name" value="E1_dh"/>
    <property type="match status" value="1"/>
</dbReference>
<dbReference type="GeneID" id="108740283"/>
<dbReference type="GO" id="GO:0006086">
    <property type="term" value="P:pyruvate decarboxylation to acetyl-CoA"/>
    <property type="evidence" value="ECO:0007669"/>
    <property type="project" value="TreeGrafter"/>
</dbReference>
<protein>
    <recommendedName>
        <fullName evidence="2">pyruvate dehydrogenase (acetyl-transferring)</fullName>
        <ecNumber evidence="2">1.2.4.1</ecNumber>
    </recommendedName>
</protein>
<dbReference type="InterPro" id="IPR001017">
    <property type="entry name" value="DH_E1"/>
</dbReference>
<keyword evidence="8" id="KW-0670">Pyruvate</keyword>
<dbReference type="SUPFAM" id="SSF52518">
    <property type="entry name" value="Thiamin diphosphate-binding fold (THDP-binding)"/>
    <property type="match status" value="1"/>
</dbReference>
<accession>A0A1W4XCH9</accession>
<keyword evidence="3" id="KW-0809">Transit peptide</keyword>
<name>A0A1W4XCH9_AGRPL</name>
<dbReference type="KEGG" id="apln:108740283"/>
<organism evidence="7 8">
    <name type="scientific">Agrilus planipennis</name>
    <name type="common">Emerald ash borer</name>
    <name type="synonym">Agrilus marcopoli</name>
    <dbReference type="NCBI Taxonomy" id="224129"/>
    <lineage>
        <taxon>Eukaryota</taxon>
        <taxon>Metazoa</taxon>
        <taxon>Ecdysozoa</taxon>
        <taxon>Arthropoda</taxon>
        <taxon>Hexapoda</taxon>
        <taxon>Insecta</taxon>
        <taxon>Pterygota</taxon>
        <taxon>Neoptera</taxon>
        <taxon>Endopterygota</taxon>
        <taxon>Coleoptera</taxon>
        <taxon>Polyphaga</taxon>
        <taxon>Elateriformia</taxon>
        <taxon>Buprestoidea</taxon>
        <taxon>Buprestidae</taxon>
        <taxon>Agrilinae</taxon>
        <taxon>Agrilus</taxon>
    </lineage>
</organism>